<proteinExistence type="predicted"/>
<evidence type="ECO:0000313" key="4">
    <source>
        <dbReference type="EMBL" id="SMC03958.1"/>
    </source>
</evidence>
<sequence>MDPLNMKDRRGEPFIVRQATPDDTESILVQMDIVGREQTYMLHDTVTRSVENQKQTIRHMGENYLLLVAEVPAIGVVGSLEIVRGTFRKSQFTATFGMALLPAWRGRGIGQPLVESAEHWARIQGIRKISIAVLGINDNALRFYHRLGYTEEARLPRQYWLDNEPIDEIWLGKFL</sequence>
<accession>A0A1W1WCB4</accession>
<dbReference type="InterPro" id="IPR000182">
    <property type="entry name" value="GNAT_dom"/>
</dbReference>
<dbReference type="PROSITE" id="PS51186">
    <property type="entry name" value="GNAT"/>
    <property type="match status" value="1"/>
</dbReference>
<dbReference type="AlphaFoldDB" id="A0A1W1WCB4"/>
<dbReference type="RefSeq" id="WP_084661119.1">
    <property type="nucleotide sequence ID" value="NZ_FWWY01000001.1"/>
</dbReference>
<evidence type="ECO:0000256" key="2">
    <source>
        <dbReference type="ARBA" id="ARBA00023315"/>
    </source>
</evidence>
<feature type="domain" description="N-acetyltransferase" evidence="3">
    <location>
        <begin position="14"/>
        <end position="175"/>
    </location>
</feature>
<dbReference type="Proteomes" id="UP000192660">
    <property type="component" value="Unassembled WGS sequence"/>
</dbReference>
<keyword evidence="1 4" id="KW-0808">Transferase</keyword>
<dbReference type="GO" id="GO:0016747">
    <property type="term" value="F:acyltransferase activity, transferring groups other than amino-acyl groups"/>
    <property type="evidence" value="ECO:0007669"/>
    <property type="project" value="InterPro"/>
</dbReference>
<name>A0A1W1WCB4_SULTA</name>
<keyword evidence="5" id="KW-1185">Reference proteome</keyword>
<dbReference type="SUPFAM" id="SSF55729">
    <property type="entry name" value="Acyl-CoA N-acyltransferases (Nat)"/>
    <property type="match status" value="1"/>
</dbReference>
<keyword evidence="2" id="KW-0012">Acyltransferase</keyword>
<evidence type="ECO:0000313" key="5">
    <source>
        <dbReference type="Proteomes" id="UP000192660"/>
    </source>
</evidence>
<dbReference type="CDD" id="cd04301">
    <property type="entry name" value="NAT_SF"/>
    <property type="match status" value="1"/>
</dbReference>
<dbReference type="InterPro" id="IPR016181">
    <property type="entry name" value="Acyl_CoA_acyltransferase"/>
</dbReference>
<gene>
    <name evidence="4" type="ORF">SAMN00768000_1375</name>
</gene>
<reference evidence="5" key="1">
    <citation type="submission" date="2017-04" db="EMBL/GenBank/DDBJ databases">
        <authorList>
            <person name="Varghese N."/>
            <person name="Submissions S."/>
        </authorList>
    </citation>
    <scope>NUCLEOTIDE SEQUENCE [LARGE SCALE GENOMIC DNA]</scope>
    <source>
        <strain evidence="5">DSM 9293</strain>
    </source>
</reference>
<dbReference type="EMBL" id="FWWY01000001">
    <property type="protein sequence ID" value="SMC03958.1"/>
    <property type="molecule type" value="Genomic_DNA"/>
</dbReference>
<dbReference type="PANTHER" id="PTHR43072">
    <property type="entry name" value="N-ACETYLTRANSFERASE"/>
    <property type="match status" value="1"/>
</dbReference>
<dbReference type="Pfam" id="PF00583">
    <property type="entry name" value="Acetyltransf_1"/>
    <property type="match status" value="1"/>
</dbReference>
<protein>
    <submittedName>
        <fullName evidence="4">Protein N-acetyltransferase, RimJ/RimL family</fullName>
    </submittedName>
</protein>
<organism evidence="4 5">
    <name type="scientific">Sulfobacillus thermosulfidooxidans (strain DSM 9293 / VKM B-1269 / AT-1)</name>
    <dbReference type="NCBI Taxonomy" id="929705"/>
    <lineage>
        <taxon>Bacteria</taxon>
        <taxon>Bacillati</taxon>
        <taxon>Bacillota</taxon>
        <taxon>Clostridia</taxon>
        <taxon>Eubacteriales</taxon>
        <taxon>Clostridiales Family XVII. Incertae Sedis</taxon>
        <taxon>Sulfobacillus</taxon>
    </lineage>
</organism>
<dbReference type="OrthoDB" id="948250at2"/>
<dbReference type="PANTHER" id="PTHR43072:SF23">
    <property type="entry name" value="UPF0039 PROTEIN C11D3.02C"/>
    <property type="match status" value="1"/>
</dbReference>
<evidence type="ECO:0000259" key="3">
    <source>
        <dbReference type="PROSITE" id="PS51186"/>
    </source>
</evidence>
<evidence type="ECO:0000256" key="1">
    <source>
        <dbReference type="ARBA" id="ARBA00022679"/>
    </source>
</evidence>
<dbReference type="Gene3D" id="3.40.630.30">
    <property type="match status" value="1"/>
</dbReference>